<keyword evidence="6" id="KW-0539">Nucleus</keyword>
<dbReference type="Pfam" id="PF00847">
    <property type="entry name" value="AP2"/>
    <property type="match status" value="1"/>
</dbReference>
<feature type="domain" description="AP2/ERF" evidence="7">
    <location>
        <begin position="75"/>
        <end position="132"/>
    </location>
</feature>
<dbReference type="PANTHER" id="PTHR31190:SF142">
    <property type="entry name" value="ETHYLENE-RESPONSIVE TRANSCRIPTION FACTOR RAP2-3"/>
    <property type="match status" value="1"/>
</dbReference>
<evidence type="ECO:0000256" key="5">
    <source>
        <dbReference type="ARBA" id="ARBA00023163"/>
    </source>
</evidence>
<dbReference type="SMART" id="SM00380">
    <property type="entry name" value="AP2"/>
    <property type="match status" value="1"/>
</dbReference>
<dbReference type="InterPro" id="IPR036955">
    <property type="entry name" value="AP2/ERF_dom_sf"/>
</dbReference>
<reference evidence="8" key="1">
    <citation type="journal article" date="2016" name="Nat. Genet.">
        <title>A high-quality carrot genome assembly provides new insights into carotenoid accumulation and asterid genome evolution.</title>
        <authorList>
            <person name="Iorizzo M."/>
            <person name="Ellison S."/>
            <person name="Senalik D."/>
            <person name="Zeng P."/>
            <person name="Satapoomin P."/>
            <person name="Huang J."/>
            <person name="Bowman M."/>
            <person name="Iovene M."/>
            <person name="Sanseverino W."/>
            <person name="Cavagnaro P."/>
            <person name="Yildiz M."/>
            <person name="Macko-Podgorni A."/>
            <person name="Moranska E."/>
            <person name="Grzebelus E."/>
            <person name="Grzebelus D."/>
            <person name="Ashrafi H."/>
            <person name="Zheng Z."/>
            <person name="Cheng S."/>
            <person name="Spooner D."/>
            <person name="Van Deynze A."/>
            <person name="Simon P."/>
        </authorList>
    </citation>
    <scope>NUCLEOTIDE SEQUENCE</scope>
    <source>
        <tissue evidence="8">Leaf</tissue>
    </source>
</reference>
<dbReference type="GO" id="GO:0009873">
    <property type="term" value="P:ethylene-activated signaling pathway"/>
    <property type="evidence" value="ECO:0007669"/>
    <property type="project" value="InterPro"/>
</dbReference>
<dbReference type="AlphaFoldDB" id="A0AAF1ARQ5"/>
<dbReference type="EMBL" id="CP093345">
    <property type="protein sequence ID" value="WOG92788.1"/>
    <property type="molecule type" value="Genomic_DNA"/>
</dbReference>
<dbReference type="GO" id="GO:0003677">
    <property type="term" value="F:DNA binding"/>
    <property type="evidence" value="ECO:0007669"/>
    <property type="project" value="UniProtKB-KW"/>
</dbReference>
<evidence type="ECO:0000313" key="8">
    <source>
        <dbReference type="EMBL" id="WOG92788.1"/>
    </source>
</evidence>
<evidence type="ECO:0000256" key="1">
    <source>
        <dbReference type="ARBA" id="ARBA00004123"/>
    </source>
</evidence>
<gene>
    <name evidence="8" type="ORF">DCAR_0312064</name>
</gene>
<evidence type="ECO:0000313" key="9">
    <source>
        <dbReference type="Proteomes" id="UP000077755"/>
    </source>
</evidence>
<evidence type="ECO:0000256" key="6">
    <source>
        <dbReference type="ARBA" id="ARBA00023242"/>
    </source>
</evidence>
<keyword evidence="3" id="KW-0805">Transcription regulation</keyword>
<keyword evidence="4" id="KW-0238">DNA-binding</keyword>
<keyword evidence="5" id="KW-0804">Transcription</keyword>
<dbReference type="FunFam" id="3.30.730.10:FF:000001">
    <property type="entry name" value="Ethylene-responsive transcription factor 2"/>
    <property type="match status" value="1"/>
</dbReference>
<protein>
    <recommendedName>
        <fullName evidence="7">AP2/ERF domain-containing protein</fullName>
    </recommendedName>
</protein>
<keyword evidence="2" id="KW-0611">Plant defense</keyword>
<keyword evidence="9" id="KW-1185">Reference proteome</keyword>
<sequence length="229" mass="26592">MYKNSNVKYLFRRKKIKIVYEIKYFRSLKMHVKFSSSKINYLGYIWSTTHKDINTHHITIILRTTIIVKRQRKNPYRGIRRRPWGKWAAEIRDPKKGARVWLGTFNTAEEAARAYDKKALKIRGAKAKLNFPNKVNEALKIRGAKAKVNFLNKVGDSHVQLNTKKPSGSNSPSEFSADYTSLNSYEACKKFCESPYFDEMVVGPASIEPENVVEDDMLNLWSFDFDIVN</sequence>
<dbReference type="InterPro" id="IPR016177">
    <property type="entry name" value="DNA-bd_dom_sf"/>
</dbReference>
<dbReference type="GO" id="GO:0003700">
    <property type="term" value="F:DNA-binding transcription factor activity"/>
    <property type="evidence" value="ECO:0007669"/>
    <property type="project" value="InterPro"/>
</dbReference>
<dbReference type="Proteomes" id="UP000077755">
    <property type="component" value="Chromosome 3"/>
</dbReference>
<dbReference type="CDD" id="cd00018">
    <property type="entry name" value="AP2"/>
    <property type="match status" value="1"/>
</dbReference>
<reference evidence="8" key="2">
    <citation type="submission" date="2022-03" db="EMBL/GenBank/DDBJ databases">
        <title>Draft title - Genomic analysis of global carrot germplasm unveils the trajectory of domestication and the origin of high carotenoid orange carrot.</title>
        <authorList>
            <person name="Iorizzo M."/>
            <person name="Ellison S."/>
            <person name="Senalik D."/>
            <person name="Macko-Podgorni A."/>
            <person name="Grzebelus D."/>
            <person name="Bostan H."/>
            <person name="Rolling W."/>
            <person name="Curaba J."/>
            <person name="Simon P."/>
        </authorList>
    </citation>
    <scope>NUCLEOTIDE SEQUENCE</scope>
    <source>
        <tissue evidence="8">Leaf</tissue>
    </source>
</reference>
<proteinExistence type="predicted"/>
<dbReference type="InterPro" id="IPR001471">
    <property type="entry name" value="AP2/ERF_dom"/>
</dbReference>
<dbReference type="SUPFAM" id="SSF54171">
    <property type="entry name" value="DNA-binding domain"/>
    <property type="match status" value="1"/>
</dbReference>
<dbReference type="InterPro" id="IPR044808">
    <property type="entry name" value="ERF_plant"/>
</dbReference>
<dbReference type="GO" id="GO:0006952">
    <property type="term" value="P:defense response"/>
    <property type="evidence" value="ECO:0007669"/>
    <property type="project" value="UniProtKB-KW"/>
</dbReference>
<dbReference type="PANTHER" id="PTHR31190">
    <property type="entry name" value="DNA-BINDING DOMAIN"/>
    <property type="match status" value="1"/>
</dbReference>
<dbReference type="Gene3D" id="3.30.730.10">
    <property type="entry name" value="AP2/ERF domain"/>
    <property type="match status" value="1"/>
</dbReference>
<accession>A0AAF1ARQ5</accession>
<evidence type="ECO:0000259" key="7">
    <source>
        <dbReference type="PROSITE" id="PS51032"/>
    </source>
</evidence>
<comment type="subcellular location">
    <subcellularLocation>
        <location evidence="1">Nucleus</location>
    </subcellularLocation>
</comment>
<evidence type="ECO:0000256" key="3">
    <source>
        <dbReference type="ARBA" id="ARBA00023015"/>
    </source>
</evidence>
<evidence type="ECO:0000256" key="4">
    <source>
        <dbReference type="ARBA" id="ARBA00023125"/>
    </source>
</evidence>
<evidence type="ECO:0000256" key="2">
    <source>
        <dbReference type="ARBA" id="ARBA00022821"/>
    </source>
</evidence>
<dbReference type="PROSITE" id="PS51032">
    <property type="entry name" value="AP2_ERF"/>
    <property type="match status" value="1"/>
</dbReference>
<name>A0AAF1ARQ5_DAUCS</name>
<dbReference type="GO" id="GO:0005634">
    <property type="term" value="C:nucleus"/>
    <property type="evidence" value="ECO:0007669"/>
    <property type="project" value="UniProtKB-SubCell"/>
</dbReference>
<organism evidence="8 9">
    <name type="scientific">Daucus carota subsp. sativus</name>
    <name type="common">Carrot</name>
    <dbReference type="NCBI Taxonomy" id="79200"/>
    <lineage>
        <taxon>Eukaryota</taxon>
        <taxon>Viridiplantae</taxon>
        <taxon>Streptophyta</taxon>
        <taxon>Embryophyta</taxon>
        <taxon>Tracheophyta</taxon>
        <taxon>Spermatophyta</taxon>
        <taxon>Magnoliopsida</taxon>
        <taxon>eudicotyledons</taxon>
        <taxon>Gunneridae</taxon>
        <taxon>Pentapetalae</taxon>
        <taxon>asterids</taxon>
        <taxon>campanulids</taxon>
        <taxon>Apiales</taxon>
        <taxon>Apiaceae</taxon>
        <taxon>Apioideae</taxon>
        <taxon>Scandiceae</taxon>
        <taxon>Daucinae</taxon>
        <taxon>Daucus</taxon>
        <taxon>Daucus sect. Daucus</taxon>
    </lineage>
</organism>
<dbReference type="PRINTS" id="PR00367">
    <property type="entry name" value="ETHRSPELEMNT"/>
</dbReference>